<evidence type="ECO:0000256" key="2">
    <source>
        <dbReference type="ARBA" id="ARBA00007362"/>
    </source>
</evidence>
<evidence type="ECO:0000256" key="5">
    <source>
        <dbReference type="ARBA" id="ARBA00023136"/>
    </source>
</evidence>
<gene>
    <name evidence="8" type="ORF">I5E68_04315</name>
</gene>
<keyword evidence="9" id="KW-1185">Reference proteome</keyword>
<keyword evidence="3 6" id="KW-0812">Transmembrane</keyword>
<dbReference type="Proteomes" id="UP000617634">
    <property type="component" value="Unassembled WGS sequence"/>
</dbReference>
<feature type="transmembrane region" description="Helical" evidence="6">
    <location>
        <begin position="189"/>
        <end position="210"/>
    </location>
</feature>
<dbReference type="RefSeq" id="WP_197161086.1">
    <property type="nucleotide sequence ID" value="NZ_JADZGI010000001.1"/>
</dbReference>
<dbReference type="EMBL" id="JADZGI010000001">
    <property type="protein sequence ID" value="MBH0112177.1"/>
    <property type="molecule type" value="Genomic_DNA"/>
</dbReference>
<dbReference type="InterPro" id="IPR050638">
    <property type="entry name" value="AA-Vitamin_Transporters"/>
</dbReference>
<dbReference type="InterPro" id="IPR000620">
    <property type="entry name" value="EamA_dom"/>
</dbReference>
<comment type="caution">
    <text evidence="8">The sequence shown here is derived from an EMBL/GenBank/DDBJ whole genome shotgun (WGS) entry which is preliminary data.</text>
</comment>
<feature type="transmembrane region" description="Helical" evidence="6">
    <location>
        <begin position="106"/>
        <end position="126"/>
    </location>
</feature>
<dbReference type="Pfam" id="PF00892">
    <property type="entry name" value="EamA"/>
    <property type="match status" value="1"/>
</dbReference>
<evidence type="ECO:0000256" key="1">
    <source>
        <dbReference type="ARBA" id="ARBA00004141"/>
    </source>
</evidence>
<feature type="transmembrane region" description="Helical" evidence="6">
    <location>
        <begin position="82"/>
        <end position="100"/>
    </location>
</feature>
<keyword evidence="5 6" id="KW-0472">Membrane</keyword>
<accession>A0A931MJU5</accession>
<name>A0A931MJU5_9SPHN</name>
<evidence type="ECO:0000256" key="6">
    <source>
        <dbReference type="SAM" id="Phobius"/>
    </source>
</evidence>
<evidence type="ECO:0000313" key="9">
    <source>
        <dbReference type="Proteomes" id="UP000617634"/>
    </source>
</evidence>
<dbReference type="GO" id="GO:0016020">
    <property type="term" value="C:membrane"/>
    <property type="evidence" value="ECO:0007669"/>
    <property type="project" value="UniProtKB-SubCell"/>
</dbReference>
<feature type="transmembrane region" description="Helical" evidence="6">
    <location>
        <begin position="247"/>
        <end position="268"/>
    </location>
</feature>
<organism evidence="8 9">
    <name type="scientific">Novosphingobium aureum</name>
    <dbReference type="NCBI Taxonomy" id="2792964"/>
    <lineage>
        <taxon>Bacteria</taxon>
        <taxon>Pseudomonadati</taxon>
        <taxon>Pseudomonadota</taxon>
        <taxon>Alphaproteobacteria</taxon>
        <taxon>Sphingomonadales</taxon>
        <taxon>Sphingomonadaceae</taxon>
        <taxon>Novosphingobium</taxon>
    </lineage>
</organism>
<feature type="transmembrane region" description="Helical" evidence="6">
    <location>
        <begin position="274"/>
        <end position="294"/>
    </location>
</feature>
<dbReference type="InterPro" id="IPR037185">
    <property type="entry name" value="EmrE-like"/>
</dbReference>
<dbReference type="PANTHER" id="PTHR32322">
    <property type="entry name" value="INNER MEMBRANE TRANSPORTER"/>
    <property type="match status" value="1"/>
</dbReference>
<evidence type="ECO:0000313" key="8">
    <source>
        <dbReference type="EMBL" id="MBH0112177.1"/>
    </source>
</evidence>
<feature type="transmembrane region" description="Helical" evidence="6">
    <location>
        <begin position="216"/>
        <end position="235"/>
    </location>
</feature>
<dbReference type="PANTHER" id="PTHR32322:SF2">
    <property type="entry name" value="EAMA DOMAIN-CONTAINING PROTEIN"/>
    <property type="match status" value="1"/>
</dbReference>
<comment type="similarity">
    <text evidence="2">Belongs to the EamA transporter family.</text>
</comment>
<evidence type="ECO:0000259" key="7">
    <source>
        <dbReference type="Pfam" id="PF00892"/>
    </source>
</evidence>
<feature type="transmembrane region" description="Helical" evidence="6">
    <location>
        <begin position="133"/>
        <end position="152"/>
    </location>
</feature>
<feature type="transmembrane region" description="Helical" evidence="6">
    <location>
        <begin position="158"/>
        <end position="177"/>
    </location>
</feature>
<reference evidence="8" key="1">
    <citation type="submission" date="2020-11" db="EMBL/GenBank/DDBJ databases">
        <title>Novosphingobium aureum sp. nov., a marine bacterium isolated from sediment of a salt flat.</title>
        <authorList>
            <person name="Yoo Y."/>
            <person name="Kim J.-J."/>
        </authorList>
    </citation>
    <scope>NUCLEOTIDE SEQUENCE</scope>
    <source>
        <strain evidence="8">YJ-S2-02</strain>
    </source>
</reference>
<evidence type="ECO:0000256" key="4">
    <source>
        <dbReference type="ARBA" id="ARBA00022989"/>
    </source>
</evidence>
<evidence type="ECO:0000256" key="3">
    <source>
        <dbReference type="ARBA" id="ARBA00022692"/>
    </source>
</evidence>
<feature type="transmembrane region" description="Helical" evidence="6">
    <location>
        <begin position="53"/>
        <end position="70"/>
    </location>
</feature>
<dbReference type="AlphaFoldDB" id="A0A931MJU5"/>
<feature type="domain" description="EamA" evidence="7">
    <location>
        <begin position="160"/>
        <end position="286"/>
    </location>
</feature>
<comment type="subcellular location">
    <subcellularLocation>
        <location evidence="1">Membrane</location>
        <topology evidence="1">Multi-pass membrane protein</topology>
    </subcellularLocation>
</comment>
<protein>
    <submittedName>
        <fullName evidence="8">EamA family transporter</fullName>
    </submittedName>
</protein>
<sequence length="306" mass="31253">MTSPQAAPLANAGPALHAPLLASAQIVFAQVSINFGAALAKGLFVSLAPEQVAALRSGIAALLLLALVRPWRRRAAFSRRDIGWCALYGLALGGMNLMMYAAFERIAIGIACAIEICGPLAVVLLTTRRPRDFAWLALAIGGLVLLMPWPGRAHASDPVGIALALGAAACWALYIMLGRRAARVGAPNAVAIGMVAACLVTVPAGLARGLPALDAPVLALAATVAVLSSALPYVLEMRAMGQLPSRVVGLISSAGPATAALIGFVVLGEALGPWQWLAIAVLVTASAGCSLGTAPPVSKLREEPLT</sequence>
<dbReference type="SUPFAM" id="SSF103481">
    <property type="entry name" value="Multidrug resistance efflux transporter EmrE"/>
    <property type="match status" value="1"/>
</dbReference>
<proteinExistence type="inferred from homology"/>
<keyword evidence="4 6" id="KW-1133">Transmembrane helix</keyword>